<dbReference type="AlphaFoldDB" id="A0AAN6KB35"/>
<gene>
    <name evidence="1" type="ORF">LTR91_014773</name>
</gene>
<dbReference type="EMBL" id="JAUJLE010000161">
    <property type="protein sequence ID" value="KAK0973424.1"/>
    <property type="molecule type" value="Genomic_DNA"/>
</dbReference>
<protein>
    <submittedName>
        <fullName evidence="1">Uncharacterized protein</fullName>
    </submittedName>
</protein>
<dbReference type="Proteomes" id="UP001175353">
    <property type="component" value="Unassembled WGS sequence"/>
</dbReference>
<evidence type="ECO:0000313" key="2">
    <source>
        <dbReference type="Proteomes" id="UP001175353"/>
    </source>
</evidence>
<reference evidence="1" key="1">
    <citation type="submission" date="2023-06" db="EMBL/GenBank/DDBJ databases">
        <title>Black Yeasts Isolated from many extreme environments.</title>
        <authorList>
            <person name="Coleine C."/>
            <person name="Stajich J.E."/>
            <person name="Selbmann L."/>
        </authorList>
    </citation>
    <scope>NUCLEOTIDE SEQUENCE</scope>
    <source>
        <strain evidence="1">CCFEE 5200</strain>
    </source>
</reference>
<proteinExistence type="predicted"/>
<comment type="caution">
    <text evidence="1">The sequence shown here is derived from an EMBL/GenBank/DDBJ whole genome shotgun (WGS) entry which is preliminary data.</text>
</comment>
<keyword evidence="2" id="KW-1185">Reference proteome</keyword>
<name>A0AAN6KB35_9PEZI</name>
<accession>A0AAN6KB35</accession>
<sequence length="175" mass="18533">MAAYFTSQIVNTATLGLQCAFNKLLHKHCFNSDNSNNNNNNNDRRDLAPSFAALIHINGSAALPAYLAAPGALTILSSGDSANESTVFQWGRDGEQAEGVLRGFPAAGKAGLMGGSFSVQVPGLDQLVAGTWVSVDRTHESADEETTANFDALVKIVEDGKLDEETLEKIFGMGL</sequence>
<organism evidence="1 2">
    <name type="scientific">Friedmanniomyces endolithicus</name>
    <dbReference type="NCBI Taxonomy" id="329885"/>
    <lineage>
        <taxon>Eukaryota</taxon>
        <taxon>Fungi</taxon>
        <taxon>Dikarya</taxon>
        <taxon>Ascomycota</taxon>
        <taxon>Pezizomycotina</taxon>
        <taxon>Dothideomycetes</taxon>
        <taxon>Dothideomycetidae</taxon>
        <taxon>Mycosphaerellales</taxon>
        <taxon>Teratosphaeriaceae</taxon>
        <taxon>Friedmanniomyces</taxon>
    </lineage>
</organism>
<evidence type="ECO:0000313" key="1">
    <source>
        <dbReference type="EMBL" id="KAK0973424.1"/>
    </source>
</evidence>